<name>A0AAV1DGS6_OLDCO</name>
<keyword evidence="3" id="KW-1185">Reference proteome</keyword>
<dbReference type="EMBL" id="OX459122">
    <property type="protein sequence ID" value="CAI9105852.1"/>
    <property type="molecule type" value="Genomic_DNA"/>
</dbReference>
<sequence length="127" mass="14301">MYHLEKKREKILLAWRRHGNGGNRGAKAAVEVVTTENIEVNEADEASVGSGGGGSGGRREGTMEISRTENSEELRSSRSDDDLVEAEGHYKGGDHGRRDHVNGMEKKKKKKYHRQFIREISKWVLIL</sequence>
<reference evidence="2" key="1">
    <citation type="submission" date="2023-03" db="EMBL/GenBank/DDBJ databases">
        <authorList>
            <person name="Julca I."/>
        </authorList>
    </citation>
    <scope>NUCLEOTIDE SEQUENCE</scope>
</reference>
<evidence type="ECO:0000313" key="3">
    <source>
        <dbReference type="Proteomes" id="UP001161247"/>
    </source>
</evidence>
<evidence type="ECO:0000313" key="2">
    <source>
        <dbReference type="EMBL" id="CAI9105852.1"/>
    </source>
</evidence>
<accession>A0AAV1DGS6</accession>
<gene>
    <name evidence="2" type="ORF">OLC1_LOCUS14459</name>
</gene>
<evidence type="ECO:0000256" key="1">
    <source>
        <dbReference type="SAM" id="MobiDB-lite"/>
    </source>
</evidence>
<feature type="compositionally biased region" description="Basic and acidic residues" evidence="1">
    <location>
        <begin position="57"/>
        <end position="105"/>
    </location>
</feature>
<feature type="region of interest" description="Disordered" evidence="1">
    <location>
        <begin position="40"/>
        <end position="110"/>
    </location>
</feature>
<organism evidence="2 3">
    <name type="scientific">Oldenlandia corymbosa var. corymbosa</name>
    <dbReference type="NCBI Taxonomy" id="529605"/>
    <lineage>
        <taxon>Eukaryota</taxon>
        <taxon>Viridiplantae</taxon>
        <taxon>Streptophyta</taxon>
        <taxon>Embryophyta</taxon>
        <taxon>Tracheophyta</taxon>
        <taxon>Spermatophyta</taxon>
        <taxon>Magnoliopsida</taxon>
        <taxon>eudicotyledons</taxon>
        <taxon>Gunneridae</taxon>
        <taxon>Pentapetalae</taxon>
        <taxon>asterids</taxon>
        <taxon>lamiids</taxon>
        <taxon>Gentianales</taxon>
        <taxon>Rubiaceae</taxon>
        <taxon>Rubioideae</taxon>
        <taxon>Spermacoceae</taxon>
        <taxon>Hedyotis-Oldenlandia complex</taxon>
        <taxon>Oldenlandia</taxon>
    </lineage>
</organism>
<dbReference type="AlphaFoldDB" id="A0AAV1DGS6"/>
<proteinExistence type="predicted"/>
<protein>
    <submittedName>
        <fullName evidence="2">OLC1v1004869C1</fullName>
    </submittedName>
</protein>
<dbReference type="Proteomes" id="UP001161247">
    <property type="component" value="Chromosome 5"/>
</dbReference>